<keyword evidence="7" id="KW-0675">Receptor</keyword>
<evidence type="ECO:0000256" key="6">
    <source>
        <dbReference type="ARBA" id="ARBA00023136"/>
    </source>
</evidence>
<organism evidence="14 15">
    <name type="scientific">Lolium multiflorum</name>
    <name type="common">Italian ryegrass</name>
    <name type="synonym">Lolium perenne subsp. multiflorum</name>
    <dbReference type="NCBI Taxonomy" id="4521"/>
    <lineage>
        <taxon>Eukaryota</taxon>
        <taxon>Viridiplantae</taxon>
        <taxon>Streptophyta</taxon>
        <taxon>Embryophyta</taxon>
        <taxon>Tracheophyta</taxon>
        <taxon>Spermatophyta</taxon>
        <taxon>Magnoliopsida</taxon>
        <taxon>Liliopsida</taxon>
        <taxon>Poales</taxon>
        <taxon>Poaceae</taxon>
        <taxon>BOP clade</taxon>
        <taxon>Pooideae</taxon>
        <taxon>Poodae</taxon>
        <taxon>Poeae</taxon>
        <taxon>Poeae Chloroplast Group 2 (Poeae type)</taxon>
        <taxon>Loliodinae</taxon>
        <taxon>Loliinae</taxon>
        <taxon>Lolium</taxon>
    </lineage>
</organism>
<dbReference type="PANTHER" id="PTHR47974">
    <property type="entry name" value="OS07G0415500 PROTEIN"/>
    <property type="match status" value="1"/>
</dbReference>
<dbReference type="InterPro" id="IPR036426">
    <property type="entry name" value="Bulb-type_lectin_dom_sf"/>
</dbReference>
<evidence type="ECO:0000259" key="13">
    <source>
        <dbReference type="PROSITE" id="PS50927"/>
    </source>
</evidence>
<dbReference type="FunFam" id="2.90.10.10:FF:000027">
    <property type="entry name" value="Serine/threonine-protein kinase"/>
    <property type="match status" value="1"/>
</dbReference>
<keyword evidence="6 11" id="KW-0472">Membrane</keyword>
<dbReference type="EC" id="2.7.11.1" evidence="2"/>
<dbReference type="SMART" id="SM00108">
    <property type="entry name" value="B_lectin"/>
    <property type="match status" value="1"/>
</dbReference>
<evidence type="ECO:0000256" key="10">
    <source>
        <dbReference type="PROSITE-ProRule" id="PRU10141"/>
    </source>
</evidence>
<evidence type="ECO:0000256" key="2">
    <source>
        <dbReference type="ARBA" id="ARBA00012513"/>
    </source>
</evidence>
<evidence type="ECO:0000313" key="15">
    <source>
        <dbReference type="Proteomes" id="UP001231189"/>
    </source>
</evidence>
<name>A0AAD8WGD9_LOLMU</name>
<dbReference type="SUPFAM" id="SSF56112">
    <property type="entry name" value="Protein kinase-like (PK-like)"/>
    <property type="match status" value="1"/>
</dbReference>
<dbReference type="GO" id="GO:0005524">
    <property type="term" value="F:ATP binding"/>
    <property type="evidence" value="ECO:0007669"/>
    <property type="project" value="UniProtKB-UniRule"/>
</dbReference>
<evidence type="ECO:0000256" key="1">
    <source>
        <dbReference type="ARBA" id="ARBA00004479"/>
    </source>
</evidence>
<dbReference type="Pfam" id="PF01453">
    <property type="entry name" value="B_lectin"/>
    <property type="match status" value="1"/>
</dbReference>
<dbReference type="EMBL" id="JAUUTY010000004">
    <property type="protein sequence ID" value="KAK1653177.1"/>
    <property type="molecule type" value="Genomic_DNA"/>
</dbReference>
<feature type="chain" id="PRO_5042241097" description="non-specific serine/threonine protein kinase" evidence="12">
    <location>
        <begin position="29"/>
        <end position="396"/>
    </location>
</feature>
<keyword evidence="3 11" id="KW-0812">Transmembrane</keyword>
<accession>A0AAD8WGD9</accession>
<feature type="transmembrane region" description="Helical" evidence="11">
    <location>
        <begin position="294"/>
        <end position="319"/>
    </location>
</feature>
<evidence type="ECO:0000256" key="4">
    <source>
        <dbReference type="ARBA" id="ARBA00022729"/>
    </source>
</evidence>
<dbReference type="SUPFAM" id="SSF51110">
    <property type="entry name" value="alpha-D-mannose-specific plant lectins"/>
    <property type="match status" value="1"/>
</dbReference>
<dbReference type="InterPro" id="IPR011009">
    <property type="entry name" value="Kinase-like_dom_sf"/>
</dbReference>
<keyword evidence="10" id="KW-0067">ATP-binding</keyword>
<evidence type="ECO:0000256" key="12">
    <source>
        <dbReference type="SAM" id="SignalP"/>
    </source>
</evidence>
<dbReference type="PROSITE" id="PS00107">
    <property type="entry name" value="PROTEIN_KINASE_ATP"/>
    <property type="match status" value="1"/>
</dbReference>
<comment type="catalytic activity">
    <reaction evidence="8">
        <text>L-threonyl-[protein] + ATP = O-phospho-L-threonyl-[protein] + ADP + H(+)</text>
        <dbReference type="Rhea" id="RHEA:46608"/>
        <dbReference type="Rhea" id="RHEA-COMP:11060"/>
        <dbReference type="Rhea" id="RHEA-COMP:11605"/>
        <dbReference type="ChEBI" id="CHEBI:15378"/>
        <dbReference type="ChEBI" id="CHEBI:30013"/>
        <dbReference type="ChEBI" id="CHEBI:30616"/>
        <dbReference type="ChEBI" id="CHEBI:61977"/>
        <dbReference type="ChEBI" id="CHEBI:456216"/>
        <dbReference type="EC" id="2.7.11.1"/>
    </reaction>
</comment>
<dbReference type="AlphaFoldDB" id="A0AAD8WGD9"/>
<dbReference type="GO" id="GO:0004674">
    <property type="term" value="F:protein serine/threonine kinase activity"/>
    <property type="evidence" value="ECO:0007669"/>
    <property type="project" value="UniProtKB-EC"/>
</dbReference>
<dbReference type="CDD" id="cd00028">
    <property type="entry name" value="B_lectin"/>
    <property type="match status" value="1"/>
</dbReference>
<dbReference type="PANTHER" id="PTHR47974:SF4">
    <property type="entry name" value="RECEPTOR-LIKE SERINE_THREONINE-PROTEIN KINASE"/>
    <property type="match status" value="1"/>
</dbReference>
<evidence type="ECO:0000256" key="3">
    <source>
        <dbReference type="ARBA" id="ARBA00022692"/>
    </source>
</evidence>
<protein>
    <recommendedName>
        <fullName evidence="2">non-specific serine/threonine protein kinase</fullName>
        <ecNumber evidence="2">2.7.11.1</ecNumber>
    </recommendedName>
</protein>
<evidence type="ECO:0000256" key="11">
    <source>
        <dbReference type="SAM" id="Phobius"/>
    </source>
</evidence>
<reference evidence="14" key="1">
    <citation type="submission" date="2023-07" db="EMBL/GenBank/DDBJ databases">
        <title>A chromosome-level genome assembly of Lolium multiflorum.</title>
        <authorList>
            <person name="Chen Y."/>
            <person name="Copetti D."/>
            <person name="Kolliker R."/>
            <person name="Studer B."/>
        </authorList>
    </citation>
    <scope>NUCLEOTIDE SEQUENCE</scope>
    <source>
        <strain evidence="14">02402/16</strain>
        <tissue evidence="14">Leaf</tissue>
    </source>
</reference>
<keyword evidence="5 11" id="KW-1133">Transmembrane helix</keyword>
<gene>
    <name evidence="14" type="ORF">QYE76_070982</name>
</gene>
<evidence type="ECO:0000256" key="5">
    <source>
        <dbReference type="ARBA" id="ARBA00022989"/>
    </source>
</evidence>
<dbReference type="GO" id="GO:0016020">
    <property type="term" value="C:membrane"/>
    <property type="evidence" value="ECO:0007669"/>
    <property type="project" value="UniProtKB-SubCell"/>
</dbReference>
<evidence type="ECO:0000256" key="7">
    <source>
        <dbReference type="ARBA" id="ARBA00023170"/>
    </source>
</evidence>
<dbReference type="PROSITE" id="PS50927">
    <property type="entry name" value="BULB_LECTIN"/>
    <property type="match status" value="1"/>
</dbReference>
<proteinExistence type="predicted"/>
<sequence length="396" mass="44848">MAPPPSLLLPTASLLCLFALLSISRAVAHDILPLRSSLTVEAFQTDMLQSSDGTFSCGFYNIYTNGFTFSIWYSKAANKTVVWSANRDCPVHVKRSTLALQRDGNMVLRDYDGTVVWQAGGNFRNVQYAQLLNTGNFILKDTNGKTIWQSFDSPTDTSLPTQRITASTKLVPTTQSPVPGNYIFRFSDLSVLSLIYDTPEASDIYWPDPDQTLYQDNRNQYNNTRLCDEEPGNWTSTDVRTIYLKLPVKVNVSSTTFRYSDVFDSAPPSLDCNQMSSILPNLEVHNNGVEESKWFYFYGFIVAIFVVEVSFIAFAWFFVLGRELRPSEIWAAEEGYKVMTSHFRRYSYGELVKATIDFKVELGRGSSGVVYKGVLEDERPVALKKLEHISRVWLFP</sequence>
<feature type="domain" description="Bulb-type lectin" evidence="13">
    <location>
        <begin position="23"/>
        <end position="152"/>
    </location>
</feature>
<dbReference type="Gene3D" id="3.30.200.20">
    <property type="entry name" value="Phosphorylase Kinase, domain 1"/>
    <property type="match status" value="1"/>
</dbReference>
<dbReference type="InterPro" id="IPR001480">
    <property type="entry name" value="Bulb-type_lectin_dom"/>
</dbReference>
<feature type="signal peptide" evidence="12">
    <location>
        <begin position="1"/>
        <end position="28"/>
    </location>
</feature>
<comment type="catalytic activity">
    <reaction evidence="9">
        <text>L-seryl-[protein] + ATP = O-phospho-L-seryl-[protein] + ADP + H(+)</text>
        <dbReference type="Rhea" id="RHEA:17989"/>
        <dbReference type="Rhea" id="RHEA-COMP:9863"/>
        <dbReference type="Rhea" id="RHEA-COMP:11604"/>
        <dbReference type="ChEBI" id="CHEBI:15378"/>
        <dbReference type="ChEBI" id="CHEBI:29999"/>
        <dbReference type="ChEBI" id="CHEBI:30616"/>
        <dbReference type="ChEBI" id="CHEBI:83421"/>
        <dbReference type="ChEBI" id="CHEBI:456216"/>
        <dbReference type="EC" id="2.7.11.1"/>
    </reaction>
</comment>
<dbReference type="GO" id="GO:0051707">
    <property type="term" value="P:response to other organism"/>
    <property type="evidence" value="ECO:0007669"/>
    <property type="project" value="UniProtKB-ARBA"/>
</dbReference>
<keyword evidence="15" id="KW-1185">Reference proteome</keyword>
<dbReference type="Gene3D" id="2.90.10.10">
    <property type="entry name" value="Bulb-type lectin domain"/>
    <property type="match status" value="1"/>
</dbReference>
<dbReference type="InterPro" id="IPR017441">
    <property type="entry name" value="Protein_kinase_ATP_BS"/>
</dbReference>
<keyword evidence="10" id="KW-0547">Nucleotide-binding</keyword>
<dbReference type="Proteomes" id="UP001231189">
    <property type="component" value="Unassembled WGS sequence"/>
</dbReference>
<feature type="binding site" evidence="10">
    <location>
        <position position="384"/>
    </location>
    <ligand>
        <name>ATP</name>
        <dbReference type="ChEBI" id="CHEBI:30616"/>
    </ligand>
</feature>
<keyword evidence="4 12" id="KW-0732">Signal</keyword>
<comment type="subcellular location">
    <subcellularLocation>
        <location evidence="1">Membrane</location>
        <topology evidence="1">Single-pass type I membrane protein</topology>
    </subcellularLocation>
</comment>
<comment type="caution">
    <text evidence="14">The sequence shown here is derived from an EMBL/GenBank/DDBJ whole genome shotgun (WGS) entry which is preliminary data.</text>
</comment>
<evidence type="ECO:0000313" key="14">
    <source>
        <dbReference type="EMBL" id="KAK1653177.1"/>
    </source>
</evidence>
<evidence type="ECO:0000256" key="9">
    <source>
        <dbReference type="ARBA" id="ARBA00048679"/>
    </source>
</evidence>
<evidence type="ECO:0000256" key="8">
    <source>
        <dbReference type="ARBA" id="ARBA00047899"/>
    </source>
</evidence>